<organism evidence="2 3">
    <name type="scientific">Rhododendron simsii</name>
    <name type="common">Sims's rhododendron</name>
    <dbReference type="NCBI Taxonomy" id="118357"/>
    <lineage>
        <taxon>Eukaryota</taxon>
        <taxon>Viridiplantae</taxon>
        <taxon>Streptophyta</taxon>
        <taxon>Embryophyta</taxon>
        <taxon>Tracheophyta</taxon>
        <taxon>Spermatophyta</taxon>
        <taxon>Magnoliopsida</taxon>
        <taxon>eudicotyledons</taxon>
        <taxon>Gunneridae</taxon>
        <taxon>Pentapetalae</taxon>
        <taxon>asterids</taxon>
        <taxon>Ericales</taxon>
        <taxon>Ericaceae</taxon>
        <taxon>Ericoideae</taxon>
        <taxon>Rhodoreae</taxon>
        <taxon>Rhododendron</taxon>
    </lineage>
</organism>
<dbReference type="Proteomes" id="UP000626092">
    <property type="component" value="Unassembled WGS sequence"/>
</dbReference>
<dbReference type="InterPro" id="IPR017451">
    <property type="entry name" value="F-box-assoc_interact_dom"/>
</dbReference>
<comment type="caution">
    <text evidence="2">The sequence shown here is derived from an EMBL/GenBank/DDBJ whole genome shotgun (WGS) entry which is preliminary data.</text>
</comment>
<name>A0A834H7S4_RHOSS</name>
<evidence type="ECO:0000259" key="1">
    <source>
        <dbReference type="PROSITE" id="PS50181"/>
    </source>
</evidence>
<keyword evidence="3" id="KW-1185">Reference proteome</keyword>
<dbReference type="InterPro" id="IPR001810">
    <property type="entry name" value="F-box_dom"/>
</dbReference>
<dbReference type="OrthoDB" id="1674544at2759"/>
<dbReference type="Pfam" id="PF00646">
    <property type="entry name" value="F-box"/>
    <property type="match status" value="1"/>
</dbReference>
<dbReference type="InterPro" id="IPR036047">
    <property type="entry name" value="F-box-like_dom_sf"/>
</dbReference>
<dbReference type="InterPro" id="IPR013187">
    <property type="entry name" value="F-box-assoc_dom_typ3"/>
</dbReference>
<dbReference type="SUPFAM" id="SSF81383">
    <property type="entry name" value="F-box domain"/>
    <property type="match status" value="1"/>
</dbReference>
<dbReference type="AlphaFoldDB" id="A0A834H7S4"/>
<dbReference type="EMBL" id="WJXA01000003">
    <property type="protein sequence ID" value="KAF7149153.1"/>
    <property type="molecule type" value="Genomic_DNA"/>
</dbReference>
<dbReference type="PROSITE" id="PS50181">
    <property type="entry name" value="FBOX"/>
    <property type="match status" value="1"/>
</dbReference>
<dbReference type="NCBIfam" id="TIGR01640">
    <property type="entry name" value="F_box_assoc_1"/>
    <property type="match status" value="1"/>
</dbReference>
<proteinExistence type="predicted"/>
<accession>A0A834H7S4</accession>
<dbReference type="PANTHER" id="PTHR31672">
    <property type="entry name" value="BNACNNG10540D PROTEIN"/>
    <property type="match status" value="1"/>
</dbReference>
<sequence>MDIHDVLRVPTARYPPQRFALLQATIRSSDSSDDPNEDISALLAKYCTSSNPESEPQLKLLLPLIVSSFGGIKSVNETMQELKKLHLRTDAMGDVLKCLLSTKSSGKWQSGPRRPLQGLERLRLLARTESRALFCGVSPFIESYIGAQDRQPTPVKRSSCWWYLPEELLSEILSRLPVKSLTQCKCVCKRWCALVENPCFIAAHLNNSTTRMVSWNDNSNGLINGHNGFHLFPNCTNHLKPVDLNFGFDRKPDIIFGPCDGIFCLYWWSSNGRPYPLYVERLPTIALWNPATRGFRILPVSNFDHPPYRKAGRCTVGFGFDHKSRSYKVVKILGLWVRDTYHWVKCAEVYTLGSGSWRVICVDVVQNLKMDDGKISACTNNDGVFHWRWQDYDGNNVAVSFDMSTEVFCVTPLPKMYNTSLRDRADTWFDVWLMKDNEYNYDVKESSSTWWSHEFTVEPPPRGSCSSLGFWNESELFILQSKCHGPPFLYDPLTKQAREVPPITGKPNFIYAESLVSVKG</sequence>
<dbReference type="Pfam" id="PF08268">
    <property type="entry name" value="FBA_3"/>
    <property type="match status" value="1"/>
</dbReference>
<evidence type="ECO:0000313" key="2">
    <source>
        <dbReference type="EMBL" id="KAF7149153.1"/>
    </source>
</evidence>
<evidence type="ECO:0000313" key="3">
    <source>
        <dbReference type="Proteomes" id="UP000626092"/>
    </source>
</evidence>
<dbReference type="Gene3D" id="1.20.1280.50">
    <property type="match status" value="1"/>
</dbReference>
<dbReference type="PANTHER" id="PTHR31672:SF13">
    <property type="entry name" value="F-BOX PROTEIN CPR30-LIKE"/>
    <property type="match status" value="1"/>
</dbReference>
<protein>
    <recommendedName>
        <fullName evidence="1">F-box domain-containing protein</fullName>
    </recommendedName>
</protein>
<feature type="domain" description="F-box" evidence="1">
    <location>
        <begin position="158"/>
        <end position="212"/>
    </location>
</feature>
<gene>
    <name evidence="2" type="ORF">RHSIM_Rhsim03G0245800</name>
</gene>
<dbReference type="CDD" id="cd22157">
    <property type="entry name" value="F-box_AtFBW1-like"/>
    <property type="match status" value="1"/>
</dbReference>
<reference evidence="2" key="1">
    <citation type="submission" date="2019-11" db="EMBL/GenBank/DDBJ databases">
        <authorList>
            <person name="Liu Y."/>
            <person name="Hou J."/>
            <person name="Li T.-Q."/>
            <person name="Guan C.-H."/>
            <person name="Wu X."/>
            <person name="Wu H.-Z."/>
            <person name="Ling F."/>
            <person name="Zhang R."/>
            <person name="Shi X.-G."/>
            <person name="Ren J.-P."/>
            <person name="Chen E.-F."/>
            <person name="Sun J.-M."/>
        </authorList>
    </citation>
    <scope>NUCLEOTIDE SEQUENCE</scope>
    <source>
        <strain evidence="2">Adult_tree_wgs_1</strain>
        <tissue evidence="2">Leaves</tissue>
    </source>
</reference>
<dbReference type="InterPro" id="IPR050796">
    <property type="entry name" value="SCF_F-box_component"/>
</dbReference>
<dbReference type="SMART" id="SM00256">
    <property type="entry name" value="FBOX"/>
    <property type="match status" value="1"/>
</dbReference>